<dbReference type="PANTHER" id="PTHR33076">
    <property type="entry name" value="NON-SPECIFIC LIPID-TRANSFER PROTEIN 2-RELATED"/>
    <property type="match status" value="1"/>
</dbReference>
<dbReference type="SUPFAM" id="SSF47699">
    <property type="entry name" value="Bifunctional inhibitor/lipid-transfer protein/seed storage 2S albumin"/>
    <property type="match status" value="1"/>
</dbReference>
<feature type="domain" description="Bifunctional inhibitor/plant lipid transfer protein/seed storage helical" evidence="5">
    <location>
        <begin position="21"/>
        <end position="99"/>
    </location>
</feature>
<dbReference type="GO" id="GO:0006869">
    <property type="term" value="P:lipid transport"/>
    <property type="evidence" value="ECO:0007669"/>
    <property type="project" value="InterPro"/>
</dbReference>
<reference evidence="6 7" key="1">
    <citation type="journal article" date="2022" name="Nat. Genet.">
        <title>Improved pea reference genome and pan-genome highlight genomic features and evolutionary characteristics.</title>
        <authorList>
            <person name="Yang T."/>
            <person name="Liu R."/>
            <person name="Luo Y."/>
            <person name="Hu S."/>
            <person name="Wang D."/>
            <person name="Wang C."/>
            <person name="Pandey M.K."/>
            <person name="Ge S."/>
            <person name="Xu Q."/>
            <person name="Li N."/>
            <person name="Li G."/>
            <person name="Huang Y."/>
            <person name="Saxena R.K."/>
            <person name="Ji Y."/>
            <person name="Li M."/>
            <person name="Yan X."/>
            <person name="He Y."/>
            <person name="Liu Y."/>
            <person name="Wang X."/>
            <person name="Xiang C."/>
            <person name="Varshney R.K."/>
            <person name="Ding H."/>
            <person name="Gao S."/>
            <person name="Zong X."/>
        </authorList>
    </citation>
    <scope>NUCLEOTIDE SEQUENCE [LARGE SCALE GENOMIC DNA]</scope>
    <source>
        <strain evidence="6 7">cv. Zhongwan 6</strain>
    </source>
</reference>
<sequence length="113" mass="12891">MSHFVAFLTLFLITICPISLSISCDNIYWEFVTCLRYVAAYESVPTTRCCKTIAEFNRDATQSAEIICQCIENLASDLDIRFDLSRIDDLPNKCNEPKPFPISNNMNCSKINH</sequence>
<keyword evidence="2 4" id="KW-0732">Signal</keyword>
<dbReference type="AlphaFoldDB" id="A0A9D4X688"/>
<evidence type="ECO:0000259" key="5">
    <source>
        <dbReference type="Pfam" id="PF14368"/>
    </source>
</evidence>
<evidence type="ECO:0000256" key="1">
    <source>
        <dbReference type="ARBA" id="ARBA00009748"/>
    </source>
</evidence>
<dbReference type="InterPro" id="IPR016140">
    <property type="entry name" value="Bifunc_inhib/LTP/seed_store"/>
</dbReference>
<proteinExistence type="inferred from homology"/>
<evidence type="ECO:0000256" key="2">
    <source>
        <dbReference type="ARBA" id="ARBA00022729"/>
    </source>
</evidence>
<keyword evidence="3" id="KW-1015">Disulfide bond</keyword>
<feature type="signal peptide" evidence="4">
    <location>
        <begin position="1"/>
        <end position="21"/>
    </location>
</feature>
<evidence type="ECO:0000313" key="6">
    <source>
        <dbReference type="EMBL" id="KAI5412975.1"/>
    </source>
</evidence>
<protein>
    <recommendedName>
        <fullName evidence="5">Bifunctional inhibitor/plant lipid transfer protein/seed storage helical domain-containing protein</fullName>
    </recommendedName>
</protein>
<evidence type="ECO:0000256" key="4">
    <source>
        <dbReference type="SAM" id="SignalP"/>
    </source>
</evidence>
<dbReference type="PRINTS" id="PR00382">
    <property type="entry name" value="LIPIDTRNSFER"/>
</dbReference>
<dbReference type="InterPro" id="IPR000528">
    <property type="entry name" value="Plant_nsLTP"/>
</dbReference>
<evidence type="ECO:0000256" key="3">
    <source>
        <dbReference type="ARBA" id="ARBA00023157"/>
    </source>
</evidence>
<dbReference type="Proteomes" id="UP001058974">
    <property type="component" value="Chromosome 5"/>
</dbReference>
<comment type="caution">
    <text evidence="6">The sequence shown here is derived from an EMBL/GenBank/DDBJ whole genome shotgun (WGS) entry which is preliminary data.</text>
</comment>
<gene>
    <name evidence="6" type="ORF">KIW84_057552</name>
</gene>
<name>A0A9D4X688_PEA</name>
<dbReference type="Pfam" id="PF14368">
    <property type="entry name" value="LTP_2"/>
    <property type="match status" value="1"/>
</dbReference>
<dbReference type="OrthoDB" id="1876592at2759"/>
<dbReference type="InterPro" id="IPR036312">
    <property type="entry name" value="Bifun_inhib/LTP/seed_sf"/>
</dbReference>
<dbReference type="Gene3D" id="1.10.110.10">
    <property type="entry name" value="Plant lipid-transfer and hydrophobic proteins"/>
    <property type="match status" value="1"/>
</dbReference>
<evidence type="ECO:0000313" key="7">
    <source>
        <dbReference type="Proteomes" id="UP001058974"/>
    </source>
</evidence>
<dbReference type="Gramene" id="Psat05G0755200-T2">
    <property type="protein sequence ID" value="KAI5412975.1"/>
    <property type="gene ID" value="KIW84_057552"/>
</dbReference>
<dbReference type="EMBL" id="JAMSHJ010000005">
    <property type="protein sequence ID" value="KAI5412975.1"/>
    <property type="molecule type" value="Genomic_DNA"/>
</dbReference>
<comment type="similarity">
    <text evidence="1">Belongs to the plant LTP family.</text>
</comment>
<organism evidence="6 7">
    <name type="scientific">Pisum sativum</name>
    <name type="common">Garden pea</name>
    <name type="synonym">Lathyrus oleraceus</name>
    <dbReference type="NCBI Taxonomy" id="3888"/>
    <lineage>
        <taxon>Eukaryota</taxon>
        <taxon>Viridiplantae</taxon>
        <taxon>Streptophyta</taxon>
        <taxon>Embryophyta</taxon>
        <taxon>Tracheophyta</taxon>
        <taxon>Spermatophyta</taxon>
        <taxon>Magnoliopsida</taxon>
        <taxon>eudicotyledons</taxon>
        <taxon>Gunneridae</taxon>
        <taxon>Pentapetalae</taxon>
        <taxon>rosids</taxon>
        <taxon>fabids</taxon>
        <taxon>Fabales</taxon>
        <taxon>Fabaceae</taxon>
        <taxon>Papilionoideae</taxon>
        <taxon>50 kb inversion clade</taxon>
        <taxon>NPAAA clade</taxon>
        <taxon>Hologalegina</taxon>
        <taxon>IRL clade</taxon>
        <taxon>Fabeae</taxon>
        <taxon>Lathyrus</taxon>
    </lineage>
</organism>
<dbReference type="GO" id="GO:0008289">
    <property type="term" value="F:lipid binding"/>
    <property type="evidence" value="ECO:0007669"/>
    <property type="project" value="InterPro"/>
</dbReference>
<keyword evidence="7" id="KW-1185">Reference proteome</keyword>
<accession>A0A9D4X688</accession>
<feature type="chain" id="PRO_5038447953" description="Bifunctional inhibitor/plant lipid transfer protein/seed storage helical domain-containing protein" evidence="4">
    <location>
        <begin position="22"/>
        <end position="113"/>
    </location>
</feature>